<dbReference type="AlphaFoldDB" id="A0A5N5RFE1"/>
<sequence length="73" mass="8044">MAELWRAGCHAMPFRPVFASRDTLATRRLDSALLGSARNVGIPPFFDGAAEWGGIEDGRRLSRDAFFDDFIAA</sequence>
<evidence type="ECO:0000313" key="1">
    <source>
        <dbReference type="EMBL" id="KAB5605451.1"/>
    </source>
</evidence>
<proteinExistence type="predicted"/>
<name>A0A5N5RFE1_9BIFI</name>
<accession>A0A5N5RFE1</accession>
<gene>
    <name evidence="1" type="ORF">EHS19_09155</name>
</gene>
<dbReference type="Proteomes" id="UP000326336">
    <property type="component" value="Unassembled WGS sequence"/>
</dbReference>
<organism evidence="1 2">
    <name type="scientific">Bifidobacterium jacchi</name>
    <dbReference type="NCBI Taxonomy" id="2490545"/>
    <lineage>
        <taxon>Bacteria</taxon>
        <taxon>Bacillati</taxon>
        <taxon>Actinomycetota</taxon>
        <taxon>Actinomycetes</taxon>
        <taxon>Bifidobacteriales</taxon>
        <taxon>Bifidobacteriaceae</taxon>
        <taxon>Bifidobacterium</taxon>
    </lineage>
</organism>
<reference evidence="1 2" key="1">
    <citation type="journal article" date="2019" name="Int. J. Syst. Evol. Microbiol.">
        <title>Bifidobacterium jacchi sp. nov., isolated from the faeces of a baby common marmoset (Callithrix jacchus).</title>
        <authorList>
            <person name="Modesto M."/>
            <person name="Watanabe K."/>
            <person name="Arita M."/>
            <person name="Satti M."/>
            <person name="Oki K."/>
            <person name="Sciavilla P."/>
            <person name="Patavino C."/>
            <person name="Camma C."/>
            <person name="Michelini S."/>
            <person name="Sgorbati B."/>
            <person name="Mattarelli P."/>
        </authorList>
    </citation>
    <scope>NUCLEOTIDE SEQUENCE [LARGE SCALE GENOMIC DNA]</scope>
    <source>
        <strain evidence="1 2">MRM 9.3</strain>
    </source>
</reference>
<comment type="caution">
    <text evidence="1">The sequence shown here is derived from an EMBL/GenBank/DDBJ whole genome shotgun (WGS) entry which is preliminary data.</text>
</comment>
<keyword evidence="2" id="KW-1185">Reference proteome</keyword>
<protein>
    <submittedName>
        <fullName evidence="1">Uncharacterized protein</fullName>
    </submittedName>
</protein>
<evidence type="ECO:0000313" key="2">
    <source>
        <dbReference type="Proteomes" id="UP000326336"/>
    </source>
</evidence>
<dbReference type="EMBL" id="RQSP01000044">
    <property type="protein sequence ID" value="KAB5605451.1"/>
    <property type="molecule type" value="Genomic_DNA"/>
</dbReference>